<proteinExistence type="predicted"/>
<reference evidence="1" key="1">
    <citation type="submission" date="2021-01" db="EMBL/GenBank/DDBJ databases">
        <authorList>
            <consortium name="Genoscope - CEA"/>
            <person name="William W."/>
        </authorList>
    </citation>
    <scope>NUCLEOTIDE SEQUENCE</scope>
</reference>
<keyword evidence="2" id="KW-1185">Reference proteome</keyword>
<name>A0A8S1QRB3_9CILI</name>
<sequence>MIQNIIINYFQKYGNKQIKKIELIFQIFSVHKIDQLKLITQQNKNQSKDQLIDSIITSQMQQLQNLINSTFSLIITSTPNDNLNKNKIEVQSQSHFTLNFQALQL</sequence>
<dbReference type="Proteomes" id="UP000692954">
    <property type="component" value="Unassembled WGS sequence"/>
</dbReference>
<dbReference type="EMBL" id="CAJJDN010000116">
    <property type="protein sequence ID" value="CAD8118299.1"/>
    <property type="molecule type" value="Genomic_DNA"/>
</dbReference>
<gene>
    <name evidence="1" type="ORF">PSON_ATCC_30995.1.T1160183</name>
</gene>
<evidence type="ECO:0000313" key="2">
    <source>
        <dbReference type="Proteomes" id="UP000692954"/>
    </source>
</evidence>
<protein>
    <submittedName>
        <fullName evidence="1">Uncharacterized protein</fullName>
    </submittedName>
</protein>
<accession>A0A8S1QRB3</accession>
<comment type="caution">
    <text evidence="1">The sequence shown here is derived from an EMBL/GenBank/DDBJ whole genome shotgun (WGS) entry which is preliminary data.</text>
</comment>
<dbReference type="AlphaFoldDB" id="A0A8S1QRB3"/>
<evidence type="ECO:0000313" key="1">
    <source>
        <dbReference type="EMBL" id="CAD8118299.1"/>
    </source>
</evidence>
<organism evidence="1 2">
    <name type="scientific">Paramecium sonneborni</name>
    <dbReference type="NCBI Taxonomy" id="65129"/>
    <lineage>
        <taxon>Eukaryota</taxon>
        <taxon>Sar</taxon>
        <taxon>Alveolata</taxon>
        <taxon>Ciliophora</taxon>
        <taxon>Intramacronucleata</taxon>
        <taxon>Oligohymenophorea</taxon>
        <taxon>Peniculida</taxon>
        <taxon>Parameciidae</taxon>
        <taxon>Paramecium</taxon>
    </lineage>
</organism>